<proteinExistence type="predicted"/>
<keyword evidence="1" id="KW-0862">Zinc</keyword>
<dbReference type="GO" id="GO:0008270">
    <property type="term" value="F:zinc ion binding"/>
    <property type="evidence" value="ECO:0007669"/>
    <property type="project" value="UniProtKB-KW"/>
</dbReference>
<dbReference type="EMBL" id="CM000162">
    <property type="protein sequence ID" value="EDX03065.2"/>
    <property type="molecule type" value="Genomic_DNA"/>
</dbReference>
<organism evidence="3 4">
    <name type="scientific">Drosophila yakuba</name>
    <name type="common">Fruit fly</name>
    <dbReference type="NCBI Taxonomy" id="7245"/>
    <lineage>
        <taxon>Eukaryota</taxon>
        <taxon>Metazoa</taxon>
        <taxon>Ecdysozoa</taxon>
        <taxon>Arthropoda</taxon>
        <taxon>Hexapoda</taxon>
        <taxon>Insecta</taxon>
        <taxon>Pterygota</taxon>
        <taxon>Neoptera</taxon>
        <taxon>Endopterygota</taxon>
        <taxon>Diptera</taxon>
        <taxon>Brachycera</taxon>
        <taxon>Muscomorpha</taxon>
        <taxon>Ephydroidea</taxon>
        <taxon>Drosophilidae</taxon>
        <taxon>Drosophila</taxon>
        <taxon>Sophophora</taxon>
    </lineage>
</organism>
<dbReference type="InterPro" id="IPR011989">
    <property type="entry name" value="ARM-like"/>
</dbReference>
<dbReference type="PROSITE" id="PS00028">
    <property type="entry name" value="ZINC_FINGER_C2H2_1"/>
    <property type="match status" value="1"/>
</dbReference>
<reference evidence="3 4" key="2">
    <citation type="journal article" date="2007" name="PLoS Biol.">
        <title>Principles of genome evolution in the Drosophila melanogaster species group.</title>
        <authorList>
            <person name="Ranz J.M."/>
            <person name="Maurin D."/>
            <person name="Chan Y.S."/>
            <person name="von Grotthuss M."/>
            <person name="Hillier L.W."/>
            <person name="Roote J."/>
            <person name="Ashburner M."/>
            <person name="Bergman C.M."/>
        </authorList>
    </citation>
    <scope>NUCLEOTIDE SEQUENCE [LARGE SCALE GENOMIC DNA]</scope>
    <source>
        <strain evidence="4">Tai18E2 / Tucson 14021-0261.01</strain>
    </source>
</reference>
<protein>
    <recommendedName>
        <fullName evidence="2">C2H2-type domain-containing protein</fullName>
    </recommendedName>
</protein>
<evidence type="ECO:0000256" key="1">
    <source>
        <dbReference type="PROSITE-ProRule" id="PRU00042"/>
    </source>
</evidence>
<dbReference type="Gene3D" id="1.25.10.10">
    <property type="entry name" value="Leucine-rich Repeat Variant"/>
    <property type="match status" value="1"/>
</dbReference>
<dbReference type="Proteomes" id="UP000002282">
    <property type="component" value="Chromosome X"/>
</dbReference>
<evidence type="ECO:0000313" key="3">
    <source>
        <dbReference type="EMBL" id="EDX03065.2"/>
    </source>
</evidence>
<keyword evidence="1" id="KW-0863">Zinc-finger</keyword>
<dbReference type="OrthoDB" id="7862788at2759"/>
<sequence>MMQSMFSNRYNKRRRDFYERYEAARKRHPSLPENERPVEPTELKISNCSVNRRHFSYRQVANQTREQLQNDSWLTSNRLPIVVRHKIELRNNKPLMSRYNAGGATHEFSHNGIPRRGRPPTAATAAKLASEFALQVGGISKTLTDKDEGQSGGSLDVQLKTKIADKITDKTADKIPDKMANNVADKIPDKMANNVADKIPDKMASNVADKIPNKMANNVADKMMNKVPDKKTDKMAVKMPDKMPDKMADKMVDKMVDKMGDKLANNKTDKMTEKVADKKADQLAEDSKILGSVNIKVEGVEQNQAVPQPSSMTNTNINANQGFSANWNLSSTLSAFPNSVQSLDFNWAEHFNAISNQYYNHIINSVPFSGQLQSFNPTPFRTPFLGVNPLMMGPHPPFRVYTCPMESCKQNFDTRRAMYKHQRETGHHAWSHNCIKCGQVFRTAGFKRMHSSNACERNLHKFKIAKPNETKPRTKPE</sequence>
<keyword evidence="4" id="KW-1185">Reference proteome</keyword>
<evidence type="ECO:0000259" key="2">
    <source>
        <dbReference type="PROSITE" id="PS50157"/>
    </source>
</evidence>
<dbReference type="AlphaFoldDB" id="B4PYM4"/>
<dbReference type="KEGG" id="dya:Dyak_GE15317"/>
<dbReference type="PROSITE" id="PS50157">
    <property type="entry name" value="ZINC_FINGER_C2H2_2"/>
    <property type="match status" value="1"/>
</dbReference>
<name>B4PYM4_DROYA</name>
<feature type="domain" description="C2H2-type" evidence="2">
    <location>
        <begin position="401"/>
        <end position="427"/>
    </location>
</feature>
<gene>
    <name evidence="3" type="primary">Dyak\GE15317</name>
    <name evidence="3" type="synonym">dyak_GLEANR_16844</name>
    <name evidence="3" type="synonym">GE15317</name>
    <name evidence="3" type="ORF">Dyak_GE15317</name>
</gene>
<evidence type="ECO:0000313" key="4">
    <source>
        <dbReference type="Proteomes" id="UP000002282"/>
    </source>
</evidence>
<reference evidence="3 4" key="1">
    <citation type="journal article" date="2007" name="Nature">
        <title>Evolution of genes and genomes on the Drosophila phylogeny.</title>
        <authorList>
            <consortium name="Drosophila 12 Genomes Consortium"/>
            <person name="Clark A.G."/>
            <person name="Eisen M.B."/>
            <person name="Smith D.R."/>
            <person name="Bergman C.M."/>
            <person name="Oliver B."/>
            <person name="Markow T.A."/>
            <person name="Kaufman T.C."/>
            <person name="Kellis M."/>
            <person name="Gelbart W."/>
            <person name="Iyer V.N."/>
            <person name="Pollard D.A."/>
            <person name="Sackton T.B."/>
            <person name="Larracuente A.M."/>
            <person name="Singh N.D."/>
            <person name="Abad J.P."/>
            <person name="Abt D.N."/>
            <person name="Adryan B."/>
            <person name="Aguade M."/>
            <person name="Akashi H."/>
            <person name="Anderson W.W."/>
            <person name="Aquadro C.F."/>
            <person name="Ardell D.H."/>
            <person name="Arguello R."/>
            <person name="Artieri C.G."/>
            <person name="Barbash D.A."/>
            <person name="Barker D."/>
            <person name="Barsanti P."/>
            <person name="Batterham P."/>
            <person name="Batzoglou S."/>
            <person name="Begun D."/>
            <person name="Bhutkar A."/>
            <person name="Blanco E."/>
            <person name="Bosak S.A."/>
            <person name="Bradley R.K."/>
            <person name="Brand A.D."/>
            <person name="Brent M.R."/>
            <person name="Brooks A.N."/>
            <person name="Brown R.H."/>
            <person name="Butlin R.K."/>
            <person name="Caggese C."/>
            <person name="Calvi B.R."/>
            <person name="Bernardo de Carvalho A."/>
            <person name="Caspi A."/>
            <person name="Castrezana S."/>
            <person name="Celniker S.E."/>
            <person name="Chang J.L."/>
            <person name="Chapple C."/>
            <person name="Chatterji S."/>
            <person name="Chinwalla A."/>
            <person name="Civetta A."/>
            <person name="Clifton S.W."/>
            <person name="Comeron J.M."/>
            <person name="Costello J.C."/>
            <person name="Coyne J.A."/>
            <person name="Daub J."/>
            <person name="David R.G."/>
            <person name="Delcher A.L."/>
            <person name="Delehaunty K."/>
            <person name="Do C.B."/>
            <person name="Ebling H."/>
            <person name="Edwards K."/>
            <person name="Eickbush T."/>
            <person name="Evans J.D."/>
            <person name="Filipski A."/>
            <person name="Findeiss S."/>
            <person name="Freyhult E."/>
            <person name="Fulton L."/>
            <person name="Fulton R."/>
            <person name="Garcia A.C."/>
            <person name="Gardiner A."/>
            <person name="Garfield D.A."/>
            <person name="Garvin B.E."/>
            <person name="Gibson G."/>
            <person name="Gilbert D."/>
            <person name="Gnerre S."/>
            <person name="Godfrey J."/>
            <person name="Good R."/>
            <person name="Gotea V."/>
            <person name="Gravely B."/>
            <person name="Greenberg A.J."/>
            <person name="Griffiths-Jones S."/>
            <person name="Gross S."/>
            <person name="Guigo R."/>
            <person name="Gustafson E.A."/>
            <person name="Haerty W."/>
            <person name="Hahn M.W."/>
            <person name="Halligan D.L."/>
            <person name="Halpern A.L."/>
            <person name="Halter G.M."/>
            <person name="Han M.V."/>
            <person name="Heger A."/>
            <person name="Hillier L."/>
            <person name="Hinrichs A.S."/>
            <person name="Holmes I."/>
            <person name="Hoskins R.A."/>
            <person name="Hubisz M.J."/>
            <person name="Hultmark D."/>
            <person name="Huntley M.A."/>
            <person name="Jaffe D.B."/>
            <person name="Jagadeeshan S."/>
            <person name="Jeck W.R."/>
            <person name="Johnson J."/>
            <person name="Jones C.D."/>
            <person name="Jordan W.C."/>
            <person name="Karpen G.H."/>
            <person name="Kataoka E."/>
            <person name="Keightley P.D."/>
            <person name="Kheradpour P."/>
            <person name="Kirkness E.F."/>
            <person name="Koerich L.B."/>
            <person name="Kristiansen K."/>
            <person name="Kudrna D."/>
            <person name="Kulathinal R.J."/>
            <person name="Kumar S."/>
            <person name="Kwok R."/>
            <person name="Lander E."/>
            <person name="Langley C.H."/>
            <person name="Lapoint R."/>
            <person name="Lazzaro B.P."/>
            <person name="Lee S.J."/>
            <person name="Levesque L."/>
            <person name="Li R."/>
            <person name="Lin C.F."/>
            <person name="Lin M.F."/>
            <person name="Lindblad-Toh K."/>
            <person name="Llopart A."/>
            <person name="Long M."/>
            <person name="Low L."/>
            <person name="Lozovsky E."/>
            <person name="Lu J."/>
            <person name="Luo M."/>
            <person name="Machado C.A."/>
            <person name="Makalowski W."/>
            <person name="Marzo M."/>
            <person name="Matsuda M."/>
            <person name="Matzkin L."/>
            <person name="McAllister B."/>
            <person name="McBride C.S."/>
            <person name="McKernan B."/>
            <person name="McKernan K."/>
            <person name="Mendez-Lago M."/>
            <person name="Minx P."/>
            <person name="Mollenhauer M.U."/>
            <person name="Montooth K."/>
            <person name="Mount S.M."/>
            <person name="Mu X."/>
            <person name="Myers E."/>
            <person name="Negre B."/>
            <person name="Newfeld S."/>
            <person name="Nielsen R."/>
            <person name="Noor M.A."/>
            <person name="O'Grady P."/>
            <person name="Pachter L."/>
            <person name="Papaceit M."/>
            <person name="Parisi M.J."/>
            <person name="Parisi M."/>
            <person name="Parts L."/>
            <person name="Pedersen J.S."/>
            <person name="Pesole G."/>
            <person name="Phillippy A.M."/>
            <person name="Ponting C.P."/>
            <person name="Pop M."/>
            <person name="Porcelli D."/>
            <person name="Powell J.R."/>
            <person name="Prohaska S."/>
            <person name="Pruitt K."/>
            <person name="Puig M."/>
            <person name="Quesneville H."/>
            <person name="Ram K.R."/>
            <person name="Rand D."/>
            <person name="Rasmussen M.D."/>
            <person name="Reed L.K."/>
            <person name="Reenan R."/>
            <person name="Reily A."/>
            <person name="Remington K.A."/>
            <person name="Rieger T.T."/>
            <person name="Ritchie M.G."/>
            <person name="Robin C."/>
            <person name="Rogers Y.H."/>
            <person name="Rohde C."/>
            <person name="Rozas J."/>
            <person name="Rubenfield M.J."/>
            <person name="Ruiz A."/>
            <person name="Russo S."/>
            <person name="Salzberg S.L."/>
            <person name="Sanchez-Gracia A."/>
            <person name="Saranga D.J."/>
            <person name="Sato H."/>
            <person name="Schaeffer S.W."/>
            <person name="Schatz M.C."/>
            <person name="Schlenke T."/>
            <person name="Schwartz R."/>
            <person name="Segarra C."/>
            <person name="Singh R.S."/>
            <person name="Sirot L."/>
            <person name="Sirota M."/>
            <person name="Sisneros N.B."/>
            <person name="Smith C.D."/>
            <person name="Smith T.F."/>
            <person name="Spieth J."/>
            <person name="Stage D.E."/>
            <person name="Stark A."/>
            <person name="Stephan W."/>
            <person name="Strausberg R.L."/>
            <person name="Strempel S."/>
            <person name="Sturgill D."/>
            <person name="Sutton G."/>
            <person name="Sutton G.G."/>
            <person name="Tao W."/>
            <person name="Teichmann S."/>
            <person name="Tobari Y.N."/>
            <person name="Tomimura Y."/>
            <person name="Tsolas J.M."/>
            <person name="Valente V.L."/>
            <person name="Venter E."/>
            <person name="Venter J.C."/>
            <person name="Vicario S."/>
            <person name="Vieira F.G."/>
            <person name="Vilella A.J."/>
            <person name="Villasante A."/>
            <person name="Walenz B."/>
            <person name="Wang J."/>
            <person name="Wasserman M."/>
            <person name="Watts T."/>
            <person name="Wilson D."/>
            <person name="Wilson R.K."/>
            <person name="Wing R.A."/>
            <person name="Wolfner M.F."/>
            <person name="Wong A."/>
            <person name="Wong G.K."/>
            <person name="Wu C.I."/>
            <person name="Wu G."/>
            <person name="Yamamoto D."/>
            <person name="Yang H.P."/>
            <person name="Yang S.P."/>
            <person name="Yorke J.A."/>
            <person name="Yoshida K."/>
            <person name="Zdobnov E."/>
            <person name="Zhang P."/>
            <person name="Zhang Y."/>
            <person name="Zimin A.V."/>
            <person name="Baldwin J."/>
            <person name="Abdouelleil A."/>
            <person name="Abdulkadir J."/>
            <person name="Abebe A."/>
            <person name="Abera B."/>
            <person name="Abreu J."/>
            <person name="Acer S.C."/>
            <person name="Aftuck L."/>
            <person name="Alexander A."/>
            <person name="An P."/>
            <person name="Anderson E."/>
            <person name="Anderson S."/>
            <person name="Arachi H."/>
            <person name="Azer M."/>
            <person name="Bachantsang P."/>
            <person name="Barry A."/>
            <person name="Bayul T."/>
            <person name="Berlin A."/>
            <person name="Bessette D."/>
            <person name="Bloom T."/>
            <person name="Blye J."/>
            <person name="Boguslavskiy L."/>
            <person name="Bonnet C."/>
            <person name="Boukhgalter B."/>
            <person name="Bourzgui I."/>
            <person name="Brown A."/>
            <person name="Cahill P."/>
            <person name="Channer S."/>
            <person name="Cheshatsang Y."/>
            <person name="Chuda L."/>
            <person name="Citroen M."/>
            <person name="Collymore A."/>
            <person name="Cooke P."/>
            <person name="Costello M."/>
            <person name="D'Aco K."/>
            <person name="Daza R."/>
            <person name="De Haan G."/>
            <person name="DeGray S."/>
            <person name="DeMaso C."/>
            <person name="Dhargay N."/>
            <person name="Dooley K."/>
            <person name="Dooley E."/>
            <person name="Doricent M."/>
            <person name="Dorje P."/>
            <person name="Dorjee K."/>
            <person name="Dupes A."/>
            <person name="Elong R."/>
            <person name="Falk J."/>
            <person name="Farina A."/>
            <person name="Faro S."/>
            <person name="Ferguson D."/>
            <person name="Fisher S."/>
            <person name="Foley C.D."/>
            <person name="Franke A."/>
            <person name="Friedrich D."/>
            <person name="Gadbois L."/>
            <person name="Gearin G."/>
            <person name="Gearin C.R."/>
            <person name="Giannoukos G."/>
            <person name="Goode T."/>
            <person name="Graham J."/>
            <person name="Grandbois E."/>
            <person name="Grewal S."/>
            <person name="Gyaltsen K."/>
            <person name="Hafez N."/>
            <person name="Hagos B."/>
            <person name="Hall J."/>
            <person name="Henson C."/>
            <person name="Hollinger A."/>
            <person name="Honan T."/>
            <person name="Huard M.D."/>
            <person name="Hughes L."/>
            <person name="Hurhula B."/>
            <person name="Husby M.E."/>
            <person name="Kamat A."/>
            <person name="Kanga B."/>
            <person name="Kashin S."/>
            <person name="Khazanovich D."/>
            <person name="Kisner P."/>
            <person name="Lance K."/>
            <person name="Lara M."/>
            <person name="Lee W."/>
            <person name="Lennon N."/>
            <person name="Letendre F."/>
            <person name="LeVine R."/>
            <person name="Lipovsky A."/>
            <person name="Liu X."/>
            <person name="Liu J."/>
            <person name="Liu S."/>
            <person name="Lokyitsang T."/>
            <person name="Lokyitsang Y."/>
            <person name="Lubonja R."/>
            <person name="Lui A."/>
            <person name="MacDonald P."/>
            <person name="Magnisalis V."/>
            <person name="Maru K."/>
            <person name="Matthews C."/>
            <person name="McCusker W."/>
            <person name="McDonough S."/>
            <person name="Mehta T."/>
            <person name="Meldrim J."/>
            <person name="Meneus L."/>
            <person name="Mihai O."/>
            <person name="Mihalev A."/>
            <person name="Mihova T."/>
            <person name="Mittelman R."/>
            <person name="Mlenga V."/>
            <person name="Montmayeur A."/>
            <person name="Mulrain L."/>
            <person name="Navidi A."/>
            <person name="Naylor J."/>
            <person name="Negash T."/>
            <person name="Nguyen T."/>
            <person name="Nguyen N."/>
            <person name="Nicol R."/>
            <person name="Norbu C."/>
            <person name="Norbu N."/>
            <person name="Novod N."/>
            <person name="O'Neill B."/>
            <person name="Osman S."/>
            <person name="Markiewicz E."/>
            <person name="Oyono O.L."/>
            <person name="Patti C."/>
            <person name="Phunkhang P."/>
            <person name="Pierre F."/>
            <person name="Priest M."/>
            <person name="Raghuraman S."/>
            <person name="Rege F."/>
            <person name="Reyes R."/>
            <person name="Rise C."/>
            <person name="Rogov P."/>
            <person name="Ross K."/>
            <person name="Ryan E."/>
            <person name="Settipalli S."/>
            <person name="Shea T."/>
            <person name="Sherpa N."/>
            <person name="Shi L."/>
            <person name="Shih D."/>
            <person name="Sparrow T."/>
            <person name="Spaulding J."/>
            <person name="Stalker J."/>
            <person name="Stange-Thomann N."/>
            <person name="Stavropoulos S."/>
            <person name="Stone C."/>
            <person name="Strader C."/>
            <person name="Tesfaye S."/>
            <person name="Thomson T."/>
            <person name="Thoulutsang Y."/>
            <person name="Thoulutsang D."/>
            <person name="Topham K."/>
            <person name="Topping I."/>
            <person name="Tsamla T."/>
            <person name="Vassiliev H."/>
            <person name="Vo A."/>
            <person name="Wangchuk T."/>
            <person name="Wangdi T."/>
            <person name="Weiand M."/>
            <person name="Wilkinson J."/>
            <person name="Wilson A."/>
            <person name="Yadav S."/>
            <person name="Young G."/>
            <person name="Yu Q."/>
            <person name="Zembek L."/>
            <person name="Zhong D."/>
            <person name="Zimmer A."/>
            <person name="Zwirko Z."/>
            <person name="Jaffe D.B."/>
            <person name="Alvarez P."/>
            <person name="Brockman W."/>
            <person name="Butler J."/>
            <person name="Chin C."/>
            <person name="Gnerre S."/>
            <person name="Grabherr M."/>
            <person name="Kleber M."/>
            <person name="Mauceli E."/>
            <person name="MacCallum I."/>
        </authorList>
    </citation>
    <scope>NUCLEOTIDE SEQUENCE [LARGE SCALE GENOMIC DNA]</scope>
    <source>
        <strain evidence="4">Tai18E2 / Tucson 14021-0261.01</strain>
    </source>
</reference>
<accession>B4PYM4</accession>
<keyword evidence="1" id="KW-0479">Metal-binding</keyword>
<dbReference type="InterPro" id="IPR013087">
    <property type="entry name" value="Znf_C2H2_type"/>
</dbReference>
<dbReference type="HOGENOM" id="CLU_883578_0_0_1"/>